<feature type="non-terminal residue" evidence="1">
    <location>
        <position position="1"/>
    </location>
</feature>
<evidence type="ECO:0000313" key="2">
    <source>
        <dbReference type="Proteomes" id="UP000799118"/>
    </source>
</evidence>
<dbReference type="Proteomes" id="UP000799118">
    <property type="component" value="Unassembled WGS sequence"/>
</dbReference>
<sequence>YEDPFNRLNKLEDMEKWTGATMSYPVGAPQFTEHRNPKQTWYARESTLDNAGTRDLLAFTAKVYERLVRIEHTVFQANNKTHGACSMRVFVRLDVGIIWDDRDGDNRNHRYRYILNEVQPGQCGIFMLGPDAKGGIVNGLLEGLERGSMDY</sequence>
<dbReference type="AlphaFoldDB" id="A0A6A4GPV2"/>
<dbReference type="EMBL" id="ML769782">
    <property type="protein sequence ID" value="KAE9387771.1"/>
    <property type="molecule type" value="Genomic_DNA"/>
</dbReference>
<accession>A0A6A4GPV2</accession>
<evidence type="ECO:0000313" key="1">
    <source>
        <dbReference type="EMBL" id="KAE9387771.1"/>
    </source>
</evidence>
<protein>
    <submittedName>
        <fullName evidence="1">Uncharacterized protein</fullName>
    </submittedName>
</protein>
<keyword evidence="2" id="KW-1185">Reference proteome</keyword>
<name>A0A6A4GPV2_9AGAR</name>
<gene>
    <name evidence="1" type="ORF">BT96DRAFT_948133</name>
</gene>
<reference evidence="1" key="1">
    <citation type="journal article" date="2019" name="Environ. Microbiol.">
        <title>Fungal ecological strategies reflected in gene transcription - a case study of two litter decomposers.</title>
        <authorList>
            <person name="Barbi F."/>
            <person name="Kohler A."/>
            <person name="Barry K."/>
            <person name="Baskaran P."/>
            <person name="Daum C."/>
            <person name="Fauchery L."/>
            <person name="Ihrmark K."/>
            <person name="Kuo A."/>
            <person name="LaButti K."/>
            <person name="Lipzen A."/>
            <person name="Morin E."/>
            <person name="Grigoriev I.V."/>
            <person name="Henrissat B."/>
            <person name="Lindahl B."/>
            <person name="Martin F."/>
        </authorList>
    </citation>
    <scope>NUCLEOTIDE SEQUENCE</scope>
    <source>
        <strain evidence="1">JB14</strain>
    </source>
</reference>
<dbReference type="OrthoDB" id="2922781at2759"/>
<proteinExistence type="predicted"/>
<organism evidence="1 2">
    <name type="scientific">Gymnopus androsaceus JB14</name>
    <dbReference type="NCBI Taxonomy" id="1447944"/>
    <lineage>
        <taxon>Eukaryota</taxon>
        <taxon>Fungi</taxon>
        <taxon>Dikarya</taxon>
        <taxon>Basidiomycota</taxon>
        <taxon>Agaricomycotina</taxon>
        <taxon>Agaricomycetes</taxon>
        <taxon>Agaricomycetidae</taxon>
        <taxon>Agaricales</taxon>
        <taxon>Marasmiineae</taxon>
        <taxon>Omphalotaceae</taxon>
        <taxon>Gymnopus</taxon>
    </lineage>
</organism>